<gene>
    <name evidence="10" type="ORF">JL102_03895</name>
</gene>
<keyword evidence="2 7" id="KW-0813">Transport</keyword>
<proteinExistence type="inferred from homology"/>
<keyword evidence="5 7" id="KW-0472">Membrane</keyword>
<sequence>MYYRIFFLTLFLCVLGSTSYAQRKVTISGYIKDIENGEALIGATVYVKEVEAGTATNVYGFYSLTLPVGSYHIDYGYVGYNTQTQTVNLNADKRVDVELSTSTTELQEVVITGESADANVTSVEMSTEKVDIKTIKKIPAFMGETDVLRSIQLLPGVSSVGEGSSGFNVRGGNVGQNLVLLDDAPVYNSSHLFGFFSVFNPDAVKDVTLIKGAMPANYGGRLASILDVRMNEGNSKRYEVEGGIGTVFSRLAVQGPIKKDKASFLVAGRRSYVDIFAKPFIDDATLYFYDLTAKVNYNLNDHNKIFLSGYFGRDVFKFDEQQGFDWGSITGTLRWNHIFNNQLFSNFSFFVSTYDYGLAFGENDRDKFEWDSRVLTYTFKPSFNYFLNTNNEVLFGGEATYYNFNPAEAKVVSDGEVTDISLTDRHALESALYIDNTQKVNERLSLKYGLRFSSYQYLGPGTVYEYEENVPGERKTLVSTSTADDGEVIKNYYNWEPRASIKYQIGKGSVKGSFTRTSQYIHLVSNTAASTPIDIWTPSTNNIKPQIGIQYALGYFRNFGAGNDYEASVETYYRDTDNQVEYVKGADLFINEYQEGDLISGIGRAYGVEFNLKKNVGKLNGWISYTLGRTELKVNGINRNEWYPTRFDQTHNLKVFGNYDISKRLSASANFTFISGTPFSAPTSRFVIQNMVIPYDYYESRNGLRVPASHRLDLSVTLQMKRVKKGEKRKNQDELVFSVYNVYGRRNPFSIFFAQQDGYTSPGDNINTMAYRFSIVGAPVPAISYNFKF</sequence>
<keyword evidence="10" id="KW-0675">Receptor</keyword>
<evidence type="ECO:0000256" key="1">
    <source>
        <dbReference type="ARBA" id="ARBA00004571"/>
    </source>
</evidence>
<evidence type="ECO:0000313" key="11">
    <source>
        <dbReference type="Proteomes" id="UP000659388"/>
    </source>
</evidence>
<evidence type="ECO:0000256" key="7">
    <source>
        <dbReference type="PROSITE-ProRule" id="PRU01360"/>
    </source>
</evidence>
<dbReference type="Proteomes" id="UP000659388">
    <property type="component" value="Unassembled WGS sequence"/>
</dbReference>
<evidence type="ECO:0000256" key="2">
    <source>
        <dbReference type="ARBA" id="ARBA00022448"/>
    </source>
</evidence>
<dbReference type="RefSeq" id="WP_202242791.1">
    <property type="nucleotide sequence ID" value="NZ_JAESIY010000002.1"/>
</dbReference>
<evidence type="ECO:0000256" key="3">
    <source>
        <dbReference type="ARBA" id="ARBA00022452"/>
    </source>
</evidence>
<dbReference type="Gene3D" id="2.170.130.10">
    <property type="entry name" value="TonB-dependent receptor, plug domain"/>
    <property type="match status" value="1"/>
</dbReference>
<feature type="signal peptide" evidence="8">
    <location>
        <begin position="1"/>
        <end position="23"/>
    </location>
</feature>
<keyword evidence="4 7" id="KW-0812">Transmembrane</keyword>
<comment type="subcellular location">
    <subcellularLocation>
        <location evidence="1 7">Cell outer membrane</location>
        <topology evidence="1 7">Multi-pass membrane protein</topology>
    </subcellularLocation>
</comment>
<feature type="domain" description="TonB-dependent receptor plug" evidence="9">
    <location>
        <begin position="126"/>
        <end position="221"/>
    </location>
</feature>
<evidence type="ECO:0000256" key="5">
    <source>
        <dbReference type="ARBA" id="ARBA00023136"/>
    </source>
</evidence>
<dbReference type="InterPro" id="IPR036942">
    <property type="entry name" value="Beta-barrel_TonB_sf"/>
</dbReference>
<evidence type="ECO:0000256" key="8">
    <source>
        <dbReference type="SAM" id="SignalP"/>
    </source>
</evidence>
<dbReference type="InterPro" id="IPR012910">
    <property type="entry name" value="Plug_dom"/>
</dbReference>
<dbReference type="SUPFAM" id="SSF56935">
    <property type="entry name" value="Porins"/>
    <property type="match status" value="1"/>
</dbReference>
<keyword evidence="11" id="KW-1185">Reference proteome</keyword>
<dbReference type="SUPFAM" id="SSF49464">
    <property type="entry name" value="Carboxypeptidase regulatory domain-like"/>
    <property type="match status" value="1"/>
</dbReference>
<dbReference type="EMBL" id="JAESIY010000002">
    <property type="protein sequence ID" value="MBL3655258.1"/>
    <property type="molecule type" value="Genomic_DNA"/>
</dbReference>
<keyword evidence="6 7" id="KW-0998">Cell outer membrane</keyword>
<comment type="similarity">
    <text evidence="7">Belongs to the TonB-dependent receptor family.</text>
</comment>
<dbReference type="InterPro" id="IPR008969">
    <property type="entry name" value="CarboxyPept-like_regulatory"/>
</dbReference>
<feature type="chain" id="PRO_5037003824" evidence="8">
    <location>
        <begin position="24"/>
        <end position="789"/>
    </location>
</feature>
<dbReference type="Pfam" id="PF07715">
    <property type="entry name" value="Plug"/>
    <property type="match status" value="1"/>
</dbReference>
<dbReference type="Gene3D" id="2.40.170.20">
    <property type="entry name" value="TonB-dependent receptor, beta-barrel domain"/>
    <property type="match status" value="1"/>
</dbReference>
<dbReference type="AlphaFoldDB" id="A0A937F711"/>
<protein>
    <submittedName>
        <fullName evidence="10">TonB-dependent receptor</fullName>
    </submittedName>
</protein>
<accession>A0A937F711</accession>
<evidence type="ECO:0000313" key="10">
    <source>
        <dbReference type="EMBL" id="MBL3655258.1"/>
    </source>
</evidence>
<evidence type="ECO:0000256" key="6">
    <source>
        <dbReference type="ARBA" id="ARBA00023237"/>
    </source>
</evidence>
<dbReference type="Pfam" id="PF13715">
    <property type="entry name" value="CarbopepD_reg_2"/>
    <property type="match status" value="1"/>
</dbReference>
<organism evidence="10 11">
    <name type="scientific">Fulvivirga sediminis</name>
    <dbReference type="NCBI Taxonomy" id="2803949"/>
    <lineage>
        <taxon>Bacteria</taxon>
        <taxon>Pseudomonadati</taxon>
        <taxon>Bacteroidota</taxon>
        <taxon>Cytophagia</taxon>
        <taxon>Cytophagales</taxon>
        <taxon>Fulvivirgaceae</taxon>
        <taxon>Fulvivirga</taxon>
    </lineage>
</organism>
<evidence type="ECO:0000256" key="4">
    <source>
        <dbReference type="ARBA" id="ARBA00022692"/>
    </source>
</evidence>
<keyword evidence="3 7" id="KW-1134">Transmembrane beta strand</keyword>
<dbReference type="GO" id="GO:0009279">
    <property type="term" value="C:cell outer membrane"/>
    <property type="evidence" value="ECO:0007669"/>
    <property type="project" value="UniProtKB-SubCell"/>
</dbReference>
<comment type="caution">
    <text evidence="10">The sequence shown here is derived from an EMBL/GenBank/DDBJ whole genome shotgun (WGS) entry which is preliminary data.</text>
</comment>
<keyword evidence="8" id="KW-0732">Signal</keyword>
<dbReference type="InterPro" id="IPR037066">
    <property type="entry name" value="Plug_dom_sf"/>
</dbReference>
<dbReference type="InterPro" id="IPR039426">
    <property type="entry name" value="TonB-dep_rcpt-like"/>
</dbReference>
<evidence type="ECO:0000259" key="9">
    <source>
        <dbReference type="Pfam" id="PF07715"/>
    </source>
</evidence>
<name>A0A937F711_9BACT</name>
<reference evidence="10" key="1">
    <citation type="submission" date="2021-01" db="EMBL/GenBank/DDBJ databases">
        <title>Fulvivirga kasyanovii gen. nov., sp nov., a novel member of the phylum Bacteroidetes isolated from seawater in a mussel farm.</title>
        <authorList>
            <person name="Zhao L.-H."/>
            <person name="Wang Z.-J."/>
        </authorList>
    </citation>
    <scope>NUCLEOTIDE SEQUENCE</scope>
    <source>
        <strain evidence="10">2943</strain>
    </source>
</reference>
<dbReference type="PROSITE" id="PS52016">
    <property type="entry name" value="TONB_DEPENDENT_REC_3"/>
    <property type="match status" value="1"/>
</dbReference>
<dbReference type="Gene3D" id="2.60.40.1120">
    <property type="entry name" value="Carboxypeptidase-like, regulatory domain"/>
    <property type="match status" value="1"/>
</dbReference>